<dbReference type="Pfam" id="PF05876">
    <property type="entry name" value="GpA_ATPase"/>
    <property type="match status" value="1"/>
</dbReference>
<sequence>MNNLKPATRNLQPITVPVNSPFLPESLKARIRTEGNVIHVTRFSKAERQVMRTKPWMWPSEWAPKNRVMTIGPFAGRPWQSHITPYLDGVMDVMAFPSIQEFTLLKSVQSGGSDAVHNFIGWCIEYLKASIMYVYPDINTGRENAQDRIIAMIEKSKTLAKYLTGVDDDVTKFRIKLAHMLIYIGWATSPARMGNKPIRVMVFDETEYYPDVIGKKYADPISEGEKRTTTFGDSKKIIYLSVPALDTGFIVKKFKSAQAIFDYHVVCPDCGQEQIMVFKNIKWPRVDAATGELIDPADIPETAKRGEYLHPDPDRMKAEKLAWYECEHCESRWDDRKRNRAAAGAKRRAGSAERTPGALRSAPCASWRERSSGLELMEHLKKYRPISASCHMPAWFSWFVSNSNSAAAWIKYVTTKDKNALKDFLTKFAAEPWTIYESKREFDAVLKLCDDRPQGVVPGDNQTAILLMFIDTQDVGFWYEVRAFGHGLTEDSWQVRFGYVESFAALEKILLHSEYQDTSGNDYAIRKAVIDTGGHRAAAVFEWCRKMGNLVIPIKGADRQSAPLRWHKQEFYPGTNKQIPGGMQRLDIDVNFYKDKLSGKMGIAPDDPGAWRMCADCTEEWAKQMCSETIDEKTGRWVPITENRPNHAWDLGGYGLALADLLGVRFWRKDPAPEPEKRKAKKQSTKRKRW</sequence>
<dbReference type="InterPro" id="IPR046454">
    <property type="entry name" value="GpA_endonuclease"/>
</dbReference>
<dbReference type="GO" id="GO:0004519">
    <property type="term" value="F:endonuclease activity"/>
    <property type="evidence" value="ECO:0007669"/>
    <property type="project" value="InterPro"/>
</dbReference>
<dbReference type="AlphaFoldDB" id="A0A0F9R2K8"/>
<dbReference type="GO" id="GO:0016887">
    <property type="term" value="F:ATP hydrolysis activity"/>
    <property type="evidence" value="ECO:0007669"/>
    <property type="project" value="InterPro"/>
</dbReference>
<dbReference type="Pfam" id="PF20454">
    <property type="entry name" value="GpA_nuclease"/>
    <property type="match status" value="1"/>
</dbReference>
<organism evidence="4">
    <name type="scientific">marine sediment metagenome</name>
    <dbReference type="NCBI Taxonomy" id="412755"/>
    <lineage>
        <taxon>unclassified sequences</taxon>
        <taxon>metagenomes</taxon>
        <taxon>ecological metagenomes</taxon>
    </lineage>
</organism>
<reference evidence="4" key="1">
    <citation type="journal article" date="2015" name="Nature">
        <title>Complex archaea that bridge the gap between prokaryotes and eukaryotes.</title>
        <authorList>
            <person name="Spang A."/>
            <person name="Saw J.H."/>
            <person name="Jorgensen S.L."/>
            <person name="Zaremba-Niedzwiedzka K."/>
            <person name="Martijn J."/>
            <person name="Lind A.E."/>
            <person name="van Eijk R."/>
            <person name="Schleper C."/>
            <person name="Guy L."/>
            <person name="Ettema T.J."/>
        </authorList>
    </citation>
    <scope>NUCLEOTIDE SEQUENCE</scope>
</reference>
<proteinExistence type="predicted"/>
<feature type="region of interest" description="Disordered" evidence="1">
    <location>
        <begin position="671"/>
        <end position="690"/>
    </location>
</feature>
<name>A0A0F9R2K8_9ZZZZ</name>
<dbReference type="InterPro" id="IPR027417">
    <property type="entry name" value="P-loop_NTPase"/>
</dbReference>
<feature type="compositionally biased region" description="Basic residues" evidence="1">
    <location>
        <begin position="678"/>
        <end position="690"/>
    </location>
</feature>
<dbReference type="Gene3D" id="3.40.50.300">
    <property type="entry name" value="P-loop containing nucleotide triphosphate hydrolases"/>
    <property type="match status" value="1"/>
</dbReference>
<accession>A0A0F9R2K8</accession>
<gene>
    <name evidence="4" type="ORF">LCGC14_0944710</name>
</gene>
<dbReference type="EMBL" id="LAZR01003325">
    <property type="protein sequence ID" value="KKN19536.1"/>
    <property type="molecule type" value="Genomic_DNA"/>
</dbReference>
<feature type="domain" description="Terminase large subunit GpA endonuclease" evidence="3">
    <location>
        <begin position="388"/>
        <end position="665"/>
    </location>
</feature>
<evidence type="ECO:0000256" key="1">
    <source>
        <dbReference type="SAM" id="MobiDB-lite"/>
    </source>
</evidence>
<protein>
    <submittedName>
        <fullName evidence="4">Uncharacterized protein</fullName>
    </submittedName>
</protein>
<comment type="caution">
    <text evidence="4">The sequence shown here is derived from an EMBL/GenBank/DDBJ whole genome shotgun (WGS) entry which is preliminary data.</text>
</comment>
<evidence type="ECO:0000259" key="2">
    <source>
        <dbReference type="Pfam" id="PF05876"/>
    </source>
</evidence>
<evidence type="ECO:0000313" key="4">
    <source>
        <dbReference type="EMBL" id="KKN19536.1"/>
    </source>
</evidence>
<evidence type="ECO:0000259" key="3">
    <source>
        <dbReference type="Pfam" id="PF20454"/>
    </source>
</evidence>
<dbReference type="InterPro" id="IPR046453">
    <property type="entry name" value="GpA_ATPase"/>
</dbReference>
<feature type="domain" description="Phage terminase large subunit GpA ATPase" evidence="2">
    <location>
        <begin position="78"/>
        <end position="343"/>
    </location>
</feature>